<dbReference type="EMBL" id="JAAMPA010000001">
    <property type="protein sequence ID" value="NIH68628.1"/>
    <property type="molecule type" value="Genomic_DNA"/>
</dbReference>
<feature type="transmembrane region" description="Helical" evidence="6">
    <location>
        <begin position="115"/>
        <end position="138"/>
    </location>
</feature>
<proteinExistence type="predicted"/>
<keyword evidence="10" id="KW-1185">Reference proteome</keyword>
<dbReference type="AlphaFoldDB" id="A0A846LT68"/>
<keyword evidence="2" id="KW-1003">Cell membrane</keyword>
<evidence type="ECO:0000256" key="6">
    <source>
        <dbReference type="SAM" id="Phobius"/>
    </source>
</evidence>
<evidence type="ECO:0000313" key="9">
    <source>
        <dbReference type="Proteomes" id="UP000552836"/>
    </source>
</evidence>
<dbReference type="EMBL" id="BMMI01000002">
    <property type="protein sequence ID" value="GGL58789.1"/>
    <property type="molecule type" value="Genomic_DNA"/>
</dbReference>
<reference evidence="7" key="4">
    <citation type="submission" date="2024-05" db="EMBL/GenBank/DDBJ databases">
        <authorList>
            <person name="Sun Q."/>
            <person name="Zhou Y."/>
        </authorList>
    </citation>
    <scope>NUCLEOTIDE SEQUENCE</scope>
    <source>
        <strain evidence="7">CGMCC 4.5581</strain>
    </source>
</reference>
<feature type="transmembrane region" description="Helical" evidence="6">
    <location>
        <begin position="150"/>
        <end position="171"/>
    </location>
</feature>
<dbReference type="RefSeq" id="WP_166755815.1">
    <property type="nucleotide sequence ID" value="NZ_BAABJU010000023.1"/>
</dbReference>
<evidence type="ECO:0000313" key="8">
    <source>
        <dbReference type="EMBL" id="NIH68628.1"/>
    </source>
</evidence>
<comment type="caution">
    <text evidence="8">The sequence shown here is derived from an EMBL/GenBank/DDBJ whole genome shotgun (WGS) entry which is preliminary data.</text>
</comment>
<dbReference type="PANTHER" id="PTHR30086:SF20">
    <property type="entry name" value="ARGININE EXPORTER PROTEIN ARGO-RELATED"/>
    <property type="match status" value="1"/>
</dbReference>
<evidence type="ECO:0000256" key="2">
    <source>
        <dbReference type="ARBA" id="ARBA00022475"/>
    </source>
</evidence>
<feature type="transmembrane region" description="Helical" evidence="6">
    <location>
        <begin position="44"/>
        <end position="65"/>
    </location>
</feature>
<reference evidence="10" key="2">
    <citation type="journal article" date="2019" name="Int. J. Syst. Evol. Microbiol.">
        <title>The Global Catalogue of Microorganisms (GCM) 10K type strain sequencing project: providing services to taxonomists for standard genome sequencing and annotation.</title>
        <authorList>
            <consortium name="The Broad Institute Genomics Platform"/>
            <consortium name="The Broad Institute Genome Sequencing Center for Infectious Disease"/>
            <person name="Wu L."/>
            <person name="Ma J."/>
        </authorList>
    </citation>
    <scope>NUCLEOTIDE SEQUENCE [LARGE SCALE GENOMIC DNA]</scope>
    <source>
        <strain evidence="10">CGMCC 4.5581</strain>
    </source>
</reference>
<dbReference type="PANTHER" id="PTHR30086">
    <property type="entry name" value="ARGININE EXPORTER PROTEIN ARGO"/>
    <property type="match status" value="1"/>
</dbReference>
<name>A0A846LT68_9ACTN</name>
<accession>A0A846LT68</accession>
<keyword evidence="3 6" id="KW-0812">Transmembrane</keyword>
<dbReference type="GO" id="GO:0005886">
    <property type="term" value="C:plasma membrane"/>
    <property type="evidence" value="ECO:0007669"/>
    <property type="project" value="UniProtKB-SubCell"/>
</dbReference>
<dbReference type="InterPro" id="IPR001123">
    <property type="entry name" value="LeuE-type"/>
</dbReference>
<dbReference type="GO" id="GO:0015171">
    <property type="term" value="F:amino acid transmembrane transporter activity"/>
    <property type="evidence" value="ECO:0007669"/>
    <property type="project" value="TreeGrafter"/>
</dbReference>
<evidence type="ECO:0000256" key="4">
    <source>
        <dbReference type="ARBA" id="ARBA00022989"/>
    </source>
</evidence>
<evidence type="ECO:0000256" key="5">
    <source>
        <dbReference type="ARBA" id="ARBA00023136"/>
    </source>
</evidence>
<feature type="transmembrane region" description="Helical" evidence="6">
    <location>
        <begin position="77"/>
        <end position="95"/>
    </location>
</feature>
<reference evidence="7" key="1">
    <citation type="journal article" date="2014" name="Int. J. Syst. Evol. Microbiol.">
        <title>Complete genome of a new Firmicutes species belonging to the dominant human colonic microbiota ('Ruminococcus bicirculans') reveals two chromosomes and a selective capacity to utilize plant glucans.</title>
        <authorList>
            <consortium name="NISC Comparative Sequencing Program"/>
            <person name="Wegmann U."/>
            <person name="Louis P."/>
            <person name="Goesmann A."/>
            <person name="Henrissat B."/>
            <person name="Duncan S.H."/>
            <person name="Flint H.J."/>
        </authorList>
    </citation>
    <scope>NUCLEOTIDE SEQUENCE</scope>
    <source>
        <strain evidence="7">CGMCC 4.5581</strain>
    </source>
</reference>
<gene>
    <name evidence="8" type="ORF">FB380_003074</name>
    <name evidence="7" type="ORF">GCM10011589_13500</name>
</gene>
<evidence type="ECO:0000313" key="7">
    <source>
        <dbReference type="EMBL" id="GGL58789.1"/>
    </source>
</evidence>
<evidence type="ECO:0000256" key="1">
    <source>
        <dbReference type="ARBA" id="ARBA00004651"/>
    </source>
</evidence>
<sequence length="211" mass="21760">MAESSLLVFLLLTVALTLSPGPDDVLVLRTAVRDGRRSGTATAVGAATGSLVWGGATALGLAALVARSPGAYDVLRLAGAAYLVGLGLTALLRLPRRDGARCTGAGPGTARRSGLRWAFATGLVSDLLNPRIGLFYLAVLPQFVPAGRSVLPYSLLLCAIDVAVALGWLVLLARLADAGVTWLRRPVVDRWLDRLLSVSLVGLGAGVALGL</sequence>
<dbReference type="Proteomes" id="UP000552836">
    <property type="component" value="Unassembled WGS sequence"/>
</dbReference>
<dbReference type="PIRSF" id="PIRSF006324">
    <property type="entry name" value="LeuE"/>
    <property type="match status" value="1"/>
</dbReference>
<reference evidence="8 9" key="3">
    <citation type="submission" date="2020-02" db="EMBL/GenBank/DDBJ databases">
        <title>Sequencing the genomes of 1000 actinobacteria strains.</title>
        <authorList>
            <person name="Klenk H.-P."/>
        </authorList>
    </citation>
    <scope>NUCLEOTIDE SEQUENCE [LARGE SCALE GENOMIC DNA]</scope>
    <source>
        <strain evidence="8 9">DSM 45201</strain>
    </source>
</reference>
<organism evidence="8 9">
    <name type="scientific">Modestobacter marinus</name>
    <dbReference type="NCBI Taxonomy" id="477641"/>
    <lineage>
        <taxon>Bacteria</taxon>
        <taxon>Bacillati</taxon>
        <taxon>Actinomycetota</taxon>
        <taxon>Actinomycetes</taxon>
        <taxon>Geodermatophilales</taxon>
        <taxon>Geodermatophilaceae</taxon>
        <taxon>Modestobacter</taxon>
    </lineage>
</organism>
<dbReference type="Pfam" id="PF01810">
    <property type="entry name" value="LysE"/>
    <property type="match status" value="1"/>
</dbReference>
<comment type="subcellular location">
    <subcellularLocation>
        <location evidence="1">Cell membrane</location>
        <topology evidence="1">Multi-pass membrane protein</topology>
    </subcellularLocation>
</comment>
<evidence type="ECO:0000256" key="3">
    <source>
        <dbReference type="ARBA" id="ARBA00022692"/>
    </source>
</evidence>
<evidence type="ECO:0000313" key="10">
    <source>
        <dbReference type="Proteomes" id="UP000648663"/>
    </source>
</evidence>
<dbReference type="Proteomes" id="UP000648663">
    <property type="component" value="Unassembled WGS sequence"/>
</dbReference>
<protein>
    <submittedName>
        <fullName evidence="7">Threonine transporter RhtB</fullName>
    </submittedName>
    <submittedName>
        <fullName evidence="8">Threonine/homoserine/homoserine lactone efflux protein</fullName>
    </submittedName>
</protein>
<keyword evidence="4 6" id="KW-1133">Transmembrane helix</keyword>
<keyword evidence="5 6" id="KW-0472">Membrane</keyword>